<proteinExistence type="predicted"/>
<dbReference type="Proteomes" id="UP000887579">
    <property type="component" value="Unplaced"/>
</dbReference>
<evidence type="ECO:0000313" key="1">
    <source>
        <dbReference type="Proteomes" id="UP000887579"/>
    </source>
</evidence>
<protein>
    <submittedName>
        <fullName evidence="2">Uncharacterized protein</fullName>
    </submittedName>
</protein>
<organism evidence="1 2">
    <name type="scientific">Panagrolaimus sp. ES5</name>
    <dbReference type="NCBI Taxonomy" id="591445"/>
    <lineage>
        <taxon>Eukaryota</taxon>
        <taxon>Metazoa</taxon>
        <taxon>Ecdysozoa</taxon>
        <taxon>Nematoda</taxon>
        <taxon>Chromadorea</taxon>
        <taxon>Rhabditida</taxon>
        <taxon>Tylenchina</taxon>
        <taxon>Panagrolaimomorpha</taxon>
        <taxon>Panagrolaimoidea</taxon>
        <taxon>Panagrolaimidae</taxon>
        <taxon>Panagrolaimus</taxon>
    </lineage>
</organism>
<accession>A0AC34G375</accession>
<name>A0AC34G375_9BILA</name>
<evidence type="ECO:0000313" key="2">
    <source>
        <dbReference type="WBParaSite" id="ES5_v2.g24175.t1"/>
    </source>
</evidence>
<dbReference type="WBParaSite" id="ES5_v2.g24175.t1">
    <property type="protein sequence ID" value="ES5_v2.g24175.t1"/>
    <property type="gene ID" value="ES5_v2.g24175"/>
</dbReference>
<reference evidence="2" key="1">
    <citation type="submission" date="2022-11" db="UniProtKB">
        <authorList>
            <consortium name="WormBaseParasite"/>
        </authorList>
    </citation>
    <scope>IDENTIFICATION</scope>
</reference>
<sequence length="97" mass="11176">MAFTRMAVSTSSSSKFSSFFMQLLLISSIFLTVFAEIQGVPSNKDAFETAYAIFPRHSRSPYDVMMLAEKREKPLSGYGWDQCEFSPMSCLLRRRRR</sequence>